<dbReference type="SUPFAM" id="SSF51735">
    <property type="entry name" value="NAD(P)-binding Rossmann-fold domains"/>
    <property type="match status" value="1"/>
</dbReference>
<dbReference type="GO" id="GO:0004735">
    <property type="term" value="F:pyrroline-5-carboxylate reductase activity"/>
    <property type="evidence" value="ECO:0007669"/>
    <property type="project" value="UniProtKB-EC"/>
</dbReference>
<feature type="domain" description="Pyrroline-5-carboxylate reductase catalytic N-terminal" evidence="4">
    <location>
        <begin position="3"/>
        <end position="99"/>
    </location>
</feature>
<proteinExistence type="inferred from homology"/>
<sequence>MTQIAFIGGGNMATSIIGGLIRQGNISADLIHVSDPGAEQREKLTATFAVNTHADNQEAIANAGVVILAVKPQMMKDVLLPLKATLSARQPLIISIAAGINLPSLQAWSGCKSVVRSMPNTPALTGTGATGLFASSEVTLDQRNQADALLQATGITVWVKTEAEIDAVTALSGSGPAYYFLLMEAMIAAGRELGLSEETATKLTLQTALGAGQMAMNADVDPAELRRRVTSPGGTTERAIATFEGAHLRDIVSAAMKSACSRAAELSEQLGD</sequence>
<accession>A0A160TAS7</accession>
<comment type="similarity">
    <text evidence="1">Belongs to the pyrroline-5-carboxylate reductase family.</text>
</comment>
<evidence type="ECO:0000259" key="5">
    <source>
        <dbReference type="Pfam" id="PF14748"/>
    </source>
</evidence>
<dbReference type="HAMAP" id="MF_01925">
    <property type="entry name" value="P5C_reductase"/>
    <property type="match status" value="1"/>
</dbReference>
<dbReference type="InterPro" id="IPR036291">
    <property type="entry name" value="NAD(P)-bd_dom_sf"/>
</dbReference>
<keyword evidence="2" id="KW-0521">NADP</keyword>
<evidence type="ECO:0000256" key="2">
    <source>
        <dbReference type="ARBA" id="ARBA00022857"/>
    </source>
</evidence>
<dbReference type="Gene3D" id="1.10.3730.10">
    <property type="entry name" value="ProC C-terminal domain-like"/>
    <property type="match status" value="1"/>
</dbReference>
<evidence type="ECO:0000313" key="6">
    <source>
        <dbReference type="EMBL" id="CUS41420.1"/>
    </source>
</evidence>
<gene>
    <name evidence="6" type="ORF">MGWOODY_Tha1288</name>
</gene>
<dbReference type="PROSITE" id="PS00521">
    <property type="entry name" value="P5CR"/>
    <property type="match status" value="1"/>
</dbReference>
<dbReference type="Pfam" id="PF14748">
    <property type="entry name" value="P5CR_dimer"/>
    <property type="match status" value="1"/>
</dbReference>
<dbReference type="Gene3D" id="3.40.50.720">
    <property type="entry name" value="NAD(P)-binding Rossmann-like Domain"/>
    <property type="match status" value="1"/>
</dbReference>
<dbReference type="PANTHER" id="PTHR11645:SF0">
    <property type="entry name" value="PYRROLINE-5-CARBOXYLATE REDUCTASE 3"/>
    <property type="match status" value="1"/>
</dbReference>
<evidence type="ECO:0000259" key="4">
    <source>
        <dbReference type="Pfam" id="PF03807"/>
    </source>
</evidence>
<dbReference type="GO" id="GO:0055129">
    <property type="term" value="P:L-proline biosynthetic process"/>
    <property type="evidence" value="ECO:0007669"/>
    <property type="project" value="TreeGrafter"/>
</dbReference>
<organism evidence="6">
    <name type="scientific">hydrothermal vent metagenome</name>
    <dbReference type="NCBI Taxonomy" id="652676"/>
    <lineage>
        <taxon>unclassified sequences</taxon>
        <taxon>metagenomes</taxon>
        <taxon>ecological metagenomes</taxon>
    </lineage>
</organism>
<name>A0A160TAS7_9ZZZZ</name>
<dbReference type="AlphaFoldDB" id="A0A160TAS7"/>
<dbReference type="EC" id="1.5.1.2" evidence="6"/>
<dbReference type="InterPro" id="IPR053790">
    <property type="entry name" value="P5CR-like_CS"/>
</dbReference>
<dbReference type="NCBIfam" id="TIGR00112">
    <property type="entry name" value="proC"/>
    <property type="match status" value="1"/>
</dbReference>
<protein>
    <submittedName>
        <fullName evidence="6">Pyrroline-5-carboxylate reductase</fullName>
        <ecNumber evidence="6">1.5.1.2</ecNumber>
    </submittedName>
</protein>
<dbReference type="SUPFAM" id="SSF48179">
    <property type="entry name" value="6-phosphogluconate dehydrogenase C-terminal domain-like"/>
    <property type="match status" value="1"/>
</dbReference>
<dbReference type="InterPro" id="IPR000304">
    <property type="entry name" value="Pyrroline-COOH_reductase"/>
</dbReference>
<evidence type="ECO:0000256" key="3">
    <source>
        <dbReference type="ARBA" id="ARBA00023002"/>
    </source>
</evidence>
<dbReference type="InterPro" id="IPR029036">
    <property type="entry name" value="P5CR_dimer"/>
</dbReference>
<dbReference type="EMBL" id="CZQC01000042">
    <property type="protein sequence ID" value="CUS41420.1"/>
    <property type="molecule type" value="Genomic_DNA"/>
</dbReference>
<dbReference type="InterPro" id="IPR008927">
    <property type="entry name" value="6-PGluconate_DH-like_C_sf"/>
</dbReference>
<dbReference type="FunFam" id="1.10.3730.10:FF:000001">
    <property type="entry name" value="Pyrroline-5-carboxylate reductase"/>
    <property type="match status" value="1"/>
</dbReference>
<dbReference type="Pfam" id="PF03807">
    <property type="entry name" value="F420_oxidored"/>
    <property type="match status" value="1"/>
</dbReference>
<dbReference type="InterPro" id="IPR028939">
    <property type="entry name" value="P5C_Rdtase_cat_N"/>
</dbReference>
<reference evidence="6" key="1">
    <citation type="submission" date="2015-10" db="EMBL/GenBank/DDBJ databases">
        <authorList>
            <person name="Gilbert D.G."/>
        </authorList>
    </citation>
    <scope>NUCLEOTIDE SEQUENCE</scope>
</reference>
<dbReference type="PANTHER" id="PTHR11645">
    <property type="entry name" value="PYRROLINE-5-CARBOXYLATE REDUCTASE"/>
    <property type="match status" value="1"/>
</dbReference>
<evidence type="ECO:0000256" key="1">
    <source>
        <dbReference type="ARBA" id="ARBA00005525"/>
    </source>
</evidence>
<dbReference type="PIRSF" id="PIRSF000193">
    <property type="entry name" value="Pyrrol-5-carb_rd"/>
    <property type="match status" value="1"/>
</dbReference>
<keyword evidence="3 6" id="KW-0560">Oxidoreductase</keyword>
<feature type="domain" description="Pyrroline-5-carboxylate reductase dimerisation" evidence="5">
    <location>
        <begin position="162"/>
        <end position="266"/>
    </location>
</feature>